<dbReference type="Gene3D" id="1.20.1290.10">
    <property type="entry name" value="AhpD-like"/>
    <property type="match status" value="1"/>
</dbReference>
<evidence type="ECO:0000313" key="1">
    <source>
        <dbReference type="EMBL" id="RUO67132.1"/>
    </source>
</evidence>
<dbReference type="SUPFAM" id="SSF69118">
    <property type="entry name" value="AhpD-like"/>
    <property type="match status" value="1"/>
</dbReference>
<dbReference type="RefSeq" id="WP_126782621.1">
    <property type="nucleotide sequence ID" value="NZ_PIQC01000007.1"/>
</dbReference>
<comment type="caution">
    <text evidence="1">The sequence shown here is derived from an EMBL/GenBank/DDBJ whole genome shotgun (WGS) entry which is preliminary data.</text>
</comment>
<keyword evidence="2" id="KW-1185">Reference proteome</keyword>
<name>A0A432YUZ5_9GAMM</name>
<dbReference type="EMBL" id="PIQC01000007">
    <property type="protein sequence ID" value="RUO67132.1"/>
    <property type="molecule type" value="Genomic_DNA"/>
</dbReference>
<gene>
    <name evidence="1" type="ORF">CWI78_09750</name>
</gene>
<dbReference type="PANTHER" id="PTHR35446:SF3">
    <property type="entry name" value="CMD DOMAIN-CONTAINING PROTEIN"/>
    <property type="match status" value="1"/>
</dbReference>
<reference evidence="2" key="1">
    <citation type="journal article" date="2018" name="Front. Microbiol.">
        <title>Genome-Based Analysis Reveals the Taxonomy and Diversity of the Family Idiomarinaceae.</title>
        <authorList>
            <person name="Liu Y."/>
            <person name="Lai Q."/>
            <person name="Shao Z."/>
        </authorList>
    </citation>
    <scope>NUCLEOTIDE SEQUENCE [LARGE SCALE GENOMIC DNA]</scope>
    <source>
        <strain evidence="2">R22</strain>
    </source>
</reference>
<dbReference type="Proteomes" id="UP000288058">
    <property type="component" value="Unassembled WGS sequence"/>
</dbReference>
<dbReference type="InterPro" id="IPR029032">
    <property type="entry name" value="AhpD-like"/>
</dbReference>
<dbReference type="AlphaFoldDB" id="A0A432YUZ5"/>
<proteinExistence type="predicted"/>
<dbReference type="PANTHER" id="PTHR35446">
    <property type="entry name" value="SI:CH211-175M2.5"/>
    <property type="match status" value="1"/>
</dbReference>
<sequence length="179" mass="19934">MSDFKLHDKESAPESSKKLLDASEKAFGMVPNLHAVMAEAPGILEAYQQEHELFVNSSFNENELTVVWQTINIYHSCHYCVPAHTAIAKQMGADDSITEQLKKGASLSDSKLQALRLFTEAMLEKRGQVSETDLKDFFDAGYGNRQVLEVILGISQKTMSNYTNAVADTPIDKPFKKFA</sequence>
<evidence type="ECO:0000313" key="2">
    <source>
        <dbReference type="Proteomes" id="UP000288058"/>
    </source>
</evidence>
<accession>A0A432YUZ5</accession>
<protein>
    <submittedName>
        <fullName evidence="1">Carboxymuconolactone decarboxylase</fullName>
    </submittedName>
</protein>
<organism evidence="1 2">
    <name type="scientific">Idiomarina ramblicola</name>
    <dbReference type="NCBI Taxonomy" id="263724"/>
    <lineage>
        <taxon>Bacteria</taxon>
        <taxon>Pseudomonadati</taxon>
        <taxon>Pseudomonadota</taxon>
        <taxon>Gammaproteobacteria</taxon>
        <taxon>Alteromonadales</taxon>
        <taxon>Idiomarinaceae</taxon>
        <taxon>Idiomarina</taxon>
    </lineage>
</organism>
<dbReference type="OrthoDB" id="9808310at2"/>